<accession>A0ABN8HWG0</accession>
<dbReference type="SUPFAM" id="SSF100910">
    <property type="entry name" value="Chemosensory protein Csp2"/>
    <property type="match status" value="1"/>
</dbReference>
<dbReference type="EMBL" id="OW152826">
    <property type="protein sequence ID" value="CAH2042432.1"/>
    <property type="molecule type" value="Genomic_DNA"/>
</dbReference>
<dbReference type="PANTHER" id="PTHR11257">
    <property type="entry name" value="CHEMOSENSORY PROTEIN-RELATED"/>
    <property type="match status" value="1"/>
</dbReference>
<sequence length="126" mass="14620">MIFPAHFLLLSVVVIVSARTDKYTSRYDNLNVGEVVSNRRLLVPYVKCLLEQGRCSPDGRELKSHIREALENYCGKCTDAQRRGTRIVIAHLINNETGFWKQLTDKYDCDHKYVKRYESELKAVKI</sequence>
<dbReference type="Gene3D" id="1.10.2080.10">
    <property type="entry name" value="Insect odorant-binding protein A10/Ejaculatory bulb-specific protein 3"/>
    <property type="match status" value="1"/>
</dbReference>
<dbReference type="InterPro" id="IPR005055">
    <property type="entry name" value="A10/PebIII"/>
</dbReference>
<proteinExistence type="predicted"/>
<feature type="chain" id="PRO_5045823209" evidence="1">
    <location>
        <begin position="19"/>
        <end position="126"/>
    </location>
</feature>
<dbReference type="Pfam" id="PF03392">
    <property type="entry name" value="OS-D"/>
    <property type="match status" value="1"/>
</dbReference>
<dbReference type="PANTHER" id="PTHR11257:SF12">
    <property type="entry name" value="EJACULATORY BULB-SPECIFIC PROTEIN 3-RELATED"/>
    <property type="match status" value="1"/>
</dbReference>
<dbReference type="Proteomes" id="UP000837857">
    <property type="component" value="Chromosome 14"/>
</dbReference>
<evidence type="ECO:0000313" key="3">
    <source>
        <dbReference type="Proteomes" id="UP000837857"/>
    </source>
</evidence>
<keyword evidence="3" id="KW-1185">Reference proteome</keyword>
<feature type="signal peptide" evidence="1">
    <location>
        <begin position="1"/>
        <end position="18"/>
    </location>
</feature>
<reference evidence="2" key="1">
    <citation type="submission" date="2022-03" db="EMBL/GenBank/DDBJ databases">
        <authorList>
            <person name="Martin H S."/>
        </authorList>
    </citation>
    <scope>NUCLEOTIDE SEQUENCE</scope>
</reference>
<name>A0ABN8HWG0_9NEOP</name>
<evidence type="ECO:0000256" key="1">
    <source>
        <dbReference type="SAM" id="SignalP"/>
    </source>
</evidence>
<protein>
    <submittedName>
        <fullName evidence="2">Uncharacterized protein</fullName>
    </submittedName>
</protein>
<evidence type="ECO:0000313" key="2">
    <source>
        <dbReference type="EMBL" id="CAH2042432.1"/>
    </source>
</evidence>
<organism evidence="2 3">
    <name type="scientific">Iphiclides podalirius</name>
    <name type="common">scarce swallowtail</name>
    <dbReference type="NCBI Taxonomy" id="110791"/>
    <lineage>
        <taxon>Eukaryota</taxon>
        <taxon>Metazoa</taxon>
        <taxon>Ecdysozoa</taxon>
        <taxon>Arthropoda</taxon>
        <taxon>Hexapoda</taxon>
        <taxon>Insecta</taxon>
        <taxon>Pterygota</taxon>
        <taxon>Neoptera</taxon>
        <taxon>Endopterygota</taxon>
        <taxon>Lepidoptera</taxon>
        <taxon>Glossata</taxon>
        <taxon>Ditrysia</taxon>
        <taxon>Papilionoidea</taxon>
        <taxon>Papilionidae</taxon>
        <taxon>Papilioninae</taxon>
        <taxon>Iphiclides</taxon>
    </lineage>
</organism>
<gene>
    <name evidence="2" type="ORF">IPOD504_LOCUS3815</name>
</gene>
<feature type="non-terminal residue" evidence="2">
    <location>
        <position position="126"/>
    </location>
</feature>
<dbReference type="InterPro" id="IPR036682">
    <property type="entry name" value="OS_D_A10/PebIII_sf"/>
</dbReference>
<keyword evidence="1" id="KW-0732">Signal</keyword>